<protein>
    <submittedName>
        <fullName evidence="1">Uncharacterized protein</fullName>
    </submittedName>
</protein>
<dbReference type="Proteomes" id="UP000827872">
    <property type="component" value="Linkage Group LG06"/>
</dbReference>
<dbReference type="EMBL" id="CM037619">
    <property type="protein sequence ID" value="KAH8008356.1"/>
    <property type="molecule type" value="Genomic_DNA"/>
</dbReference>
<name>A0ACB8FS56_9SAUR</name>
<accession>A0ACB8FS56</accession>
<proteinExistence type="predicted"/>
<evidence type="ECO:0000313" key="1">
    <source>
        <dbReference type="EMBL" id="KAH8008356.1"/>
    </source>
</evidence>
<organism evidence="1 2">
    <name type="scientific">Sphaerodactylus townsendi</name>
    <dbReference type="NCBI Taxonomy" id="933632"/>
    <lineage>
        <taxon>Eukaryota</taxon>
        <taxon>Metazoa</taxon>
        <taxon>Chordata</taxon>
        <taxon>Craniata</taxon>
        <taxon>Vertebrata</taxon>
        <taxon>Euteleostomi</taxon>
        <taxon>Lepidosauria</taxon>
        <taxon>Squamata</taxon>
        <taxon>Bifurcata</taxon>
        <taxon>Gekkota</taxon>
        <taxon>Sphaerodactylidae</taxon>
        <taxon>Sphaerodactylus</taxon>
    </lineage>
</organism>
<keyword evidence="2" id="KW-1185">Reference proteome</keyword>
<evidence type="ECO:0000313" key="2">
    <source>
        <dbReference type="Proteomes" id="UP000827872"/>
    </source>
</evidence>
<reference evidence="1" key="1">
    <citation type="submission" date="2021-08" db="EMBL/GenBank/DDBJ databases">
        <title>The first chromosome-level gecko genome reveals the dynamic sex chromosomes of Neotropical dwarf geckos (Sphaerodactylidae: Sphaerodactylus).</title>
        <authorList>
            <person name="Pinto B.J."/>
            <person name="Keating S.E."/>
            <person name="Gamble T."/>
        </authorList>
    </citation>
    <scope>NUCLEOTIDE SEQUENCE</scope>
    <source>
        <strain evidence="1">TG3544</strain>
    </source>
</reference>
<comment type="caution">
    <text evidence="1">The sequence shown here is derived from an EMBL/GenBank/DDBJ whole genome shotgun (WGS) entry which is preliminary data.</text>
</comment>
<gene>
    <name evidence="1" type="ORF">K3G42_029249</name>
</gene>
<sequence>MTGASPPGLLLWDSPPLSPDSCTSWPRTTPPSSRTQHHGRTAAAWWRLHHYPGARLVLWSRILGHFATGHHAIFSGPDEHTPPTANAAWLQTGSAVALSAHYHLTRAAIAGHTPTAAAAFLPRRTAIAHRAGAGGPTRTAFWTQPSGPRFTSGSSAC</sequence>